<organism evidence="3 4">
    <name type="scientific">Paenibacillus oralis</name>
    <dbReference type="NCBI Taxonomy" id="2490856"/>
    <lineage>
        <taxon>Bacteria</taxon>
        <taxon>Bacillati</taxon>
        <taxon>Bacillota</taxon>
        <taxon>Bacilli</taxon>
        <taxon>Bacillales</taxon>
        <taxon>Paenibacillaceae</taxon>
        <taxon>Paenibacillus</taxon>
    </lineage>
</organism>
<dbReference type="PROSITE" id="PS51272">
    <property type="entry name" value="SLH"/>
    <property type="match status" value="2"/>
</dbReference>
<comment type="caution">
    <text evidence="3">The sequence shown here is derived from an EMBL/GenBank/DDBJ whole genome shotgun (WGS) entry which is preliminary data.</text>
</comment>
<dbReference type="EMBL" id="RRCN01000001">
    <property type="protein sequence ID" value="RRJ63340.1"/>
    <property type="molecule type" value="Genomic_DNA"/>
</dbReference>
<dbReference type="AlphaFoldDB" id="A0A3P3TZR0"/>
<name>A0A3P3TZR0_9BACL</name>
<dbReference type="Gene3D" id="3.40.710.10">
    <property type="entry name" value="DD-peptidase/beta-lactamase superfamily"/>
    <property type="match status" value="1"/>
</dbReference>
<feature type="domain" description="SLH" evidence="2">
    <location>
        <begin position="528"/>
        <end position="591"/>
    </location>
</feature>
<dbReference type="PANTHER" id="PTHR46825">
    <property type="entry name" value="D-ALANYL-D-ALANINE-CARBOXYPEPTIDASE/ENDOPEPTIDASE AMPH"/>
    <property type="match status" value="1"/>
</dbReference>
<dbReference type="Pfam" id="PF00144">
    <property type="entry name" value="Beta-lactamase"/>
    <property type="match status" value="1"/>
</dbReference>
<keyword evidence="4" id="KW-1185">Reference proteome</keyword>
<dbReference type="InterPro" id="IPR050491">
    <property type="entry name" value="AmpC-like"/>
</dbReference>
<dbReference type="SUPFAM" id="SSF56601">
    <property type="entry name" value="beta-lactamase/transpeptidase-like"/>
    <property type="match status" value="1"/>
</dbReference>
<evidence type="ECO:0000256" key="1">
    <source>
        <dbReference type="SAM" id="MobiDB-lite"/>
    </source>
</evidence>
<evidence type="ECO:0000259" key="2">
    <source>
        <dbReference type="PROSITE" id="PS51272"/>
    </source>
</evidence>
<protein>
    <recommendedName>
        <fullName evidence="2">SLH domain-containing protein</fullName>
    </recommendedName>
</protein>
<dbReference type="Pfam" id="PF00395">
    <property type="entry name" value="SLH"/>
    <property type="match status" value="2"/>
</dbReference>
<dbReference type="OrthoDB" id="846150at2"/>
<feature type="domain" description="SLH" evidence="2">
    <location>
        <begin position="592"/>
        <end position="650"/>
    </location>
</feature>
<dbReference type="InterPro" id="IPR001119">
    <property type="entry name" value="SLH_dom"/>
</dbReference>
<dbReference type="InterPro" id="IPR001466">
    <property type="entry name" value="Beta-lactam-related"/>
</dbReference>
<proteinExistence type="predicted"/>
<evidence type="ECO:0000313" key="3">
    <source>
        <dbReference type="EMBL" id="RRJ63340.1"/>
    </source>
</evidence>
<gene>
    <name evidence="3" type="ORF">EHV15_10735</name>
</gene>
<evidence type="ECO:0000313" key="4">
    <source>
        <dbReference type="Proteomes" id="UP000267017"/>
    </source>
</evidence>
<dbReference type="InterPro" id="IPR012338">
    <property type="entry name" value="Beta-lactam/transpept-like"/>
</dbReference>
<feature type="region of interest" description="Disordered" evidence="1">
    <location>
        <begin position="67"/>
        <end position="86"/>
    </location>
</feature>
<reference evidence="3 4" key="1">
    <citation type="submission" date="2018-11" db="EMBL/GenBank/DDBJ databases">
        <title>Genome sequencing of Paenibacillus sp. KCOM 3021 (= ChDC PVNT-B20).</title>
        <authorList>
            <person name="Kook J.-K."/>
            <person name="Park S.-N."/>
            <person name="Lim Y.K."/>
        </authorList>
    </citation>
    <scope>NUCLEOTIDE SEQUENCE [LARGE SCALE GENOMIC DNA]</scope>
    <source>
        <strain evidence="3 4">KCOM 3021</strain>
    </source>
</reference>
<dbReference type="PANTHER" id="PTHR46825:SF9">
    <property type="entry name" value="BETA-LACTAMASE-RELATED DOMAIN-CONTAINING PROTEIN"/>
    <property type="match status" value="1"/>
</dbReference>
<sequence>MQLAGGRLLPGWGNYTILVEEQTQWKRRNDMKSSNCKRPRQLILASVLLAGLILSSSGLPAYAAAAPDSNQTQSHNPAGKGTTASAAAPITAKSVEEFADAYFAREDVKEKLTGALFVVVKDGKVLLNKGYGYADMASKIPIDPDTTLFRMASISKLFTTTAVMQLAEQGKIDLDRDISAYMEGVTIPNQTGVPLTMKNLMTHTTGYDYTDFSGNTPDVSLQDYVKDNVPSVKIKPGDAYRYDNMAFVQQGYIVENVAKTDFNTYVKENIFKPLGMIHSDFFLSPQVEANLAKTYDDAGKEIAVYPNYPEVDPSGSMFSTGSDMAKYMLAMLDGGKLGEARILEENTTTTMEAYQYGINESLPVMSYGFESMYSHLYNGQKAIGKGGDLRGFHSWLWMVPEQKFGAMIIVNGEALDPRMEMFGSFMDQFYPEQHQAVTPMKSSKESLAKFEGKFQDLRTPLLSAEVKAGEDGSLMIKDALGTHKLQQLEELLFQDEQGVKAGFKKDEQGKIAYMYYNYPDSFLKKLPEPQPFSDVPADSPYAAAIEQMHVMQFLSQTDTGTFRPEEAMTRGEFVQILMKIPGFPLSNEPVVFKDVTGHDLAREIQSAVVYAGLKGTPDGRFEPDRAITRQEAASIIWGFIQSNTSVPAPQAKLTGTPPAPWASDAVQFVAAMHLFGPEVKVDADGAVDYEPTRPMLRQEAAAMFAVFCERIPALLYGVEG</sequence>
<dbReference type="Proteomes" id="UP000267017">
    <property type="component" value="Unassembled WGS sequence"/>
</dbReference>
<accession>A0A3P3TZR0</accession>